<protein>
    <submittedName>
        <fullName evidence="4">Leucine-rich repeat domain-containing protein</fullName>
    </submittedName>
</protein>
<evidence type="ECO:0000313" key="5">
    <source>
        <dbReference type="Proteomes" id="UP001164733"/>
    </source>
</evidence>
<dbReference type="EMBL" id="CP086239">
    <property type="protein sequence ID" value="WAG62451.1"/>
    <property type="molecule type" value="Genomic_DNA"/>
</dbReference>
<feature type="signal peptide" evidence="3">
    <location>
        <begin position="1"/>
        <end position="20"/>
    </location>
</feature>
<sequence>MKIKKSILAIMSLTIVFAFVGCKDKENLKSSLNTPDKINIYAEGNQKQITNLSVSSSKVNSNSVAIESKKIASTDKIVVIEDHALENIIRKAVSKPNGALFVSNLSNILELDGSKQNIKNLNGLENLINLKKLNLSDNQISDITPLKNLTNLKELILINDNIKNLNAITSLTKLEKLSIGNYRRGREYWNTFTDLTPLKNLSKLKELNLACSNVQLNGLRYLTSLENLNLYFNDSLSDINELSNLKNLRVLNISYTNVNNIKPLANLTKLTDLDIGNSKVTDISVLYKLTGLKKLTAWNIIKDKDYAALKKVLPNYDIIYKQK</sequence>
<organism evidence="4 5">
    <name type="scientific">Clostridium estertheticum</name>
    <dbReference type="NCBI Taxonomy" id="238834"/>
    <lineage>
        <taxon>Bacteria</taxon>
        <taxon>Bacillati</taxon>
        <taxon>Bacillota</taxon>
        <taxon>Clostridia</taxon>
        <taxon>Eubacteriales</taxon>
        <taxon>Clostridiaceae</taxon>
        <taxon>Clostridium</taxon>
    </lineage>
</organism>
<dbReference type="AlphaFoldDB" id="A0AA47ENU8"/>
<dbReference type="PROSITE" id="PS51257">
    <property type="entry name" value="PROKAR_LIPOPROTEIN"/>
    <property type="match status" value="1"/>
</dbReference>
<accession>A0AA47ENU8</accession>
<dbReference type="InterPro" id="IPR050836">
    <property type="entry name" value="SDS22/Internalin_LRR"/>
</dbReference>
<keyword evidence="1" id="KW-0433">Leucine-rich repeat</keyword>
<dbReference type="InterPro" id="IPR025875">
    <property type="entry name" value="Leu-rich_rpt_4"/>
</dbReference>
<dbReference type="PANTHER" id="PTHR46652:SF3">
    <property type="entry name" value="LEUCINE-RICH REPEAT-CONTAINING PROTEIN 9"/>
    <property type="match status" value="1"/>
</dbReference>
<keyword evidence="3" id="KW-0732">Signal</keyword>
<reference evidence="4" key="1">
    <citation type="submission" date="2021-11" db="EMBL/GenBank/DDBJ databases">
        <title>Clostridia strains as spoilage organisms.</title>
        <authorList>
            <person name="Wambui J."/>
            <person name="Stevens M.J.A."/>
            <person name="Stephan R."/>
        </authorList>
    </citation>
    <scope>NUCLEOTIDE SEQUENCE</scope>
    <source>
        <strain evidence="4">CF009</strain>
    </source>
</reference>
<proteinExistence type="predicted"/>
<evidence type="ECO:0000256" key="2">
    <source>
        <dbReference type="ARBA" id="ARBA00022737"/>
    </source>
</evidence>
<feature type="chain" id="PRO_5041412386" evidence="3">
    <location>
        <begin position="21"/>
        <end position="323"/>
    </location>
</feature>
<evidence type="ECO:0000313" key="4">
    <source>
        <dbReference type="EMBL" id="WAG62451.1"/>
    </source>
</evidence>
<dbReference type="PROSITE" id="PS51450">
    <property type="entry name" value="LRR"/>
    <property type="match status" value="3"/>
</dbReference>
<evidence type="ECO:0000256" key="1">
    <source>
        <dbReference type="ARBA" id="ARBA00022614"/>
    </source>
</evidence>
<gene>
    <name evidence="4" type="ORF">LL038_09530</name>
</gene>
<name>A0AA47ENU8_9CLOT</name>
<dbReference type="PANTHER" id="PTHR46652">
    <property type="entry name" value="LEUCINE-RICH REPEAT AND IQ DOMAIN-CONTAINING PROTEIN 1-RELATED"/>
    <property type="match status" value="1"/>
</dbReference>
<dbReference type="Proteomes" id="UP001164733">
    <property type="component" value="Chromosome"/>
</dbReference>
<dbReference type="Pfam" id="PF12799">
    <property type="entry name" value="LRR_4"/>
    <property type="match status" value="2"/>
</dbReference>
<dbReference type="InterPro" id="IPR001611">
    <property type="entry name" value="Leu-rich_rpt"/>
</dbReference>
<dbReference type="RefSeq" id="WP_216126271.1">
    <property type="nucleotide sequence ID" value="NZ_CP086239.1"/>
</dbReference>
<keyword evidence="2" id="KW-0677">Repeat</keyword>
<evidence type="ECO:0000256" key="3">
    <source>
        <dbReference type="SAM" id="SignalP"/>
    </source>
</evidence>